<comment type="similarity">
    <text evidence="8 9">Belongs to the TonB-dependent receptor family.</text>
</comment>
<evidence type="ECO:0000256" key="4">
    <source>
        <dbReference type="ARBA" id="ARBA00022692"/>
    </source>
</evidence>
<evidence type="ECO:0000256" key="6">
    <source>
        <dbReference type="ARBA" id="ARBA00023136"/>
    </source>
</evidence>
<dbReference type="RefSeq" id="WP_071135952.1">
    <property type="nucleotide sequence ID" value="NZ_DUQN01000071.1"/>
</dbReference>
<reference evidence="13 14" key="1">
    <citation type="submission" date="2016-08" db="EMBL/GenBank/DDBJ databases">
        <authorList>
            <person name="Seilhamer J.J."/>
        </authorList>
    </citation>
    <scope>NUCLEOTIDE SEQUENCE [LARGE SCALE GENOMIC DNA]</scope>
    <source>
        <strain evidence="13">ING2-E5A</strain>
    </source>
</reference>
<dbReference type="Gene3D" id="2.60.40.1120">
    <property type="entry name" value="Carboxypeptidase-like, regulatory domain"/>
    <property type="match status" value="1"/>
</dbReference>
<dbReference type="InterPro" id="IPR037066">
    <property type="entry name" value="Plug_dom_sf"/>
</dbReference>
<dbReference type="SUPFAM" id="SSF49464">
    <property type="entry name" value="Carboxypeptidase regulatory domain-like"/>
    <property type="match status" value="1"/>
</dbReference>
<gene>
    <name evidence="13" type="primary">susC15</name>
    <name evidence="13" type="ORF">ING2E5A_0400</name>
</gene>
<dbReference type="Pfam" id="PF07715">
    <property type="entry name" value="Plug"/>
    <property type="match status" value="1"/>
</dbReference>
<proteinExistence type="inferred from homology"/>
<keyword evidence="6 8" id="KW-0472">Membrane</keyword>
<keyword evidence="5 9" id="KW-0798">TonB box</keyword>
<accession>A0A1G4G469</accession>
<feature type="signal peptide" evidence="10">
    <location>
        <begin position="1"/>
        <end position="23"/>
    </location>
</feature>
<dbReference type="Pfam" id="PF00593">
    <property type="entry name" value="TonB_dep_Rec_b-barrel"/>
    <property type="match status" value="1"/>
</dbReference>
<dbReference type="GO" id="GO:0009279">
    <property type="term" value="C:cell outer membrane"/>
    <property type="evidence" value="ECO:0007669"/>
    <property type="project" value="UniProtKB-SubCell"/>
</dbReference>
<keyword evidence="13" id="KW-0675">Receptor</keyword>
<keyword evidence="4 8" id="KW-0812">Transmembrane</keyword>
<dbReference type="NCBIfam" id="TIGR04056">
    <property type="entry name" value="OMP_RagA_SusC"/>
    <property type="match status" value="1"/>
</dbReference>
<dbReference type="SUPFAM" id="SSF56935">
    <property type="entry name" value="Porins"/>
    <property type="match status" value="1"/>
</dbReference>
<evidence type="ECO:0000259" key="11">
    <source>
        <dbReference type="Pfam" id="PF00593"/>
    </source>
</evidence>
<dbReference type="Gene3D" id="2.40.170.20">
    <property type="entry name" value="TonB-dependent receptor, beta-barrel domain"/>
    <property type="match status" value="1"/>
</dbReference>
<dbReference type="Gene3D" id="2.170.130.10">
    <property type="entry name" value="TonB-dependent receptor, plug domain"/>
    <property type="match status" value="1"/>
</dbReference>
<keyword evidence="14" id="KW-1185">Reference proteome</keyword>
<dbReference type="FunFam" id="2.170.130.10:FF:000008">
    <property type="entry name" value="SusC/RagA family TonB-linked outer membrane protein"/>
    <property type="match status" value="1"/>
</dbReference>
<evidence type="ECO:0000256" key="5">
    <source>
        <dbReference type="ARBA" id="ARBA00023077"/>
    </source>
</evidence>
<keyword evidence="7 8" id="KW-0998">Cell outer membrane</keyword>
<feature type="chain" id="PRO_5009603761" evidence="10">
    <location>
        <begin position="24"/>
        <end position="1026"/>
    </location>
</feature>
<keyword evidence="3 8" id="KW-1134">Transmembrane beta strand</keyword>
<dbReference type="Pfam" id="PF13715">
    <property type="entry name" value="CarbopepD_reg_2"/>
    <property type="match status" value="1"/>
</dbReference>
<evidence type="ECO:0000256" key="8">
    <source>
        <dbReference type="PROSITE-ProRule" id="PRU01360"/>
    </source>
</evidence>
<evidence type="ECO:0000256" key="3">
    <source>
        <dbReference type="ARBA" id="ARBA00022452"/>
    </source>
</evidence>
<evidence type="ECO:0000256" key="7">
    <source>
        <dbReference type="ARBA" id="ARBA00023237"/>
    </source>
</evidence>
<dbReference type="InterPro" id="IPR039426">
    <property type="entry name" value="TonB-dep_rcpt-like"/>
</dbReference>
<dbReference type="NCBIfam" id="TIGR04057">
    <property type="entry name" value="SusC_RagA_signa"/>
    <property type="match status" value="1"/>
</dbReference>
<dbReference type="KEGG" id="pmuc:ING2E5A_0400"/>
<dbReference type="Proteomes" id="UP000178485">
    <property type="component" value="Chromosome i"/>
</dbReference>
<feature type="domain" description="TonB-dependent receptor plug" evidence="12">
    <location>
        <begin position="117"/>
        <end position="236"/>
    </location>
</feature>
<evidence type="ECO:0000256" key="9">
    <source>
        <dbReference type="RuleBase" id="RU003357"/>
    </source>
</evidence>
<evidence type="ECO:0000313" key="13">
    <source>
        <dbReference type="EMBL" id="SCM55472.1"/>
    </source>
</evidence>
<evidence type="ECO:0000256" key="10">
    <source>
        <dbReference type="SAM" id="SignalP"/>
    </source>
</evidence>
<dbReference type="EMBL" id="LT608328">
    <property type="protein sequence ID" value="SCM55472.1"/>
    <property type="molecule type" value="Genomic_DNA"/>
</dbReference>
<dbReference type="PROSITE" id="PS52016">
    <property type="entry name" value="TONB_DEPENDENT_REC_3"/>
    <property type="match status" value="1"/>
</dbReference>
<dbReference type="InterPro" id="IPR012910">
    <property type="entry name" value="Plug_dom"/>
</dbReference>
<dbReference type="InterPro" id="IPR023996">
    <property type="entry name" value="TonB-dep_OMP_SusC/RagA"/>
</dbReference>
<organism evidence="13 14">
    <name type="scientific">Petrimonas mucosa</name>
    <dbReference type="NCBI Taxonomy" id="1642646"/>
    <lineage>
        <taxon>Bacteria</taxon>
        <taxon>Pseudomonadati</taxon>
        <taxon>Bacteroidota</taxon>
        <taxon>Bacteroidia</taxon>
        <taxon>Bacteroidales</taxon>
        <taxon>Dysgonomonadaceae</taxon>
        <taxon>Petrimonas</taxon>
    </lineage>
</organism>
<dbReference type="InterPro" id="IPR036942">
    <property type="entry name" value="Beta-barrel_TonB_sf"/>
</dbReference>
<sequence length="1026" mass="111716">MKRNNLFKWMIALMWVFSLSVFSQTVTVKGVVKDTKGEPLVGVTAIVQGTSVGTVSDANGNFTLANIPSDSKIELSYVGMVTQLVDVNGRTNIEVILSEDTELLDEVIVVGYGTMRKRDLTGSVSSVKAEDIMRSPVTSLDQALQGKAAGVQVTQASSAPGGRVSIRVRGGNSLSSSNEPLYVVDGFPISAGTSAGGRGIGQNPLATLNTADIESMEILKDASATAIYGARGANGVVLITTKRGNTGKPKVTLDAYYGVQSLSKKLDMMNAREYATLVNEARANDSQSPVFPNPDNLYYFPDVNSLGKGVDYQDEVFVDAPISNYNIGINGGTDVIKYSIGGGYFGQDGIIKNSDFNRASFRSNLDIKILPNLSVATNISASHSWAKGTTSEGDGGSSGAIVWATVLMPPTVPIYDEEGNYTMTNPTPGGTPTNNPVAIANHYSDLQDIDRFLGSVDANWELIKNLTLKVTFGTDMSTSNRAYYWPKETYIGFSRNGDARQANRRDVSYLNENTLNYSNVFGDHSINGLVGYTWQIFNSRNFSAGSSNYSTDLYLADNLGAGTTYAAPGSSQSQSQLASYLGRLNYIYKDRYLFTFTARADGSSKFGSNNKWAFFPSTAIAWRVSEEGFMNEIDWLANLKLRASYGKTGNQNIGSYQSLAMLGTMNYPIGNDLSSGVGPNNMPNPDLKWETTATTDLGLDLGLFNNRLTVVADYYYKKTTDLLWGISIPSSSGFTSIFKNIGSLENKGLEIAVGGDIFTGEFKWNTQMNWSRNRNKVLEIPGYSPSVQGQISGHLKVGGSWLEPGLPVGVWNLLKYDGVFQDETQLAAGPRSTATDRLGDARFVDKSGDGKIVFSDDRMIVGDPNPDFIYGWTNNFSYKGFDLSIYIQGTEGNDVLNVQRAETNVSGPWGNQRREILNRWTPTNTNTNVPRARVTVDPLLLQSDWLIEDGSYMRFKTISLGYTLRKISFMSSLRLYVTGQNLITITDYSGFDPEVNSPGNSNLQIGVDYNAYPASKAVLFGFNATF</sequence>
<dbReference type="STRING" id="1642646.ING2E5A_0400"/>
<keyword evidence="2 8" id="KW-0813">Transport</keyword>
<comment type="subcellular location">
    <subcellularLocation>
        <location evidence="1 8">Cell outer membrane</location>
        <topology evidence="1 8">Multi-pass membrane protein</topology>
    </subcellularLocation>
</comment>
<name>A0A1G4G469_9BACT</name>
<dbReference type="InterPro" id="IPR000531">
    <property type="entry name" value="Beta-barrel_TonB"/>
</dbReference>
<protein>
    <submittedName>
        <fullName evidence="13">TonB-dependent receptor SusC</fullName>
    </submittedName>
</protein>
<dbReference type="InterPro" id="IPR008969">
    <property type="entry name" value="CarboxyPept-like_regulatory"/>
</dbReference>
<evidence type="ECO:0000256" key="2">
    <source>
        <dbReference type="ARBA" id="ARBA00022448"/>
    </source>
</evidence>
<dbReference type="AlphaFoldDB" id="A0A1G4G469"/>
<evidence type="ECO:0000313" key="14">
    <source>
        <dbReference type="Proteomes" id="UP000178485"/>
    </source>
</evidence>
<dbReference type="InterPro" id="IPR023997">
    <property type="entry name" value="TonB-dep_OMP_SusC/RagA_CS"/>
</dbReference>
<evidence type="ECO:0000256" key="1">
    <source>
        <dbReference type="ARBA" id="ARBA00004571"/>
    </source>
</evidence>
<feature type="domain" description="TonB-dependent receptor-like beta-barrel" evidence="11">
    <location>
        <begin position="424"/>
        <end position="812"/>
    </location>
</feature>
<evidence type="ECO:0000259" key="12">
    <source>
        <dbReference type="Pfam" id="PF07715"/>
    </source>
</evidence>
<keyword evidence="10" id="KW-0732">Signal</keyword>